<sequence length="66" mass="7208">MDVGTLEEMLPQILDAVARGPLVMTREGRAFAVLLPLDDYRRLWAGAADMAPQPARVIEGEATARD</sequence>
<accession>A0A8J2Z9V2</accession>
<dbReference type="Gene3D" id="3.40.1620.10">
    <property type="entry name" value="YefM-like domain"/>
    <property type="match status" value="1"/>
</dbReference>
<reference evidence="2 3" key="1">
    <citation type="journal article" date="2014" name="Int. J. Syst. Evol. Microbiol.">
        <title>Complete genome sequence of Corynebacterium casei LMG S-19264T (=DSM 44701T), isolated from a smear-ripened cheese.</title>
        <authorList>
            <consortium name="US DOE Joint Genome Institute (JGI-PGF)"/>
            <person name="Walter F."/>
            <person name="Albersmeier A."/>
            <person name="Kalinowski J."/>
            <person name="Ruckert C."/>
        </authorList>
    </citation>
    <scope>NUCLEOTIDE SEQUENCE [LARGE SCALE GENOMIC DNA]</scope>
    <source>
        <strain evidence="2 3">CGMCC 1.16330</strain>
    </source>
</reference>
<keyword evidence="3" id="KW-1185">Reference proteome</keyword>
<protein>
    <recommendedName>
        <fullName evidence="4">Antitoxin</fullName>
    </recommendedName>
</protein>
<proteinExistence type="inferred from homology"/>
<dbReference type="SUPFAM" id="SSF143120">
    <property type="entry name" value="YefM-like"/>
    <property type="match status" value="1"/>
</dbReference>
<evidence type="ECO:0000256" key="1">
    <source>
        <dbReference type="ARBA" id="ARBA00009981"/>
    </source>
</evidence>
<comment type="similarity">
    <text evidence="1">Belongs to the phD/YefM antitoxin family.</text>
</comment>
<dbReference type="InterPro" id="IPR036165">
    <property type="entry name" value="YefM-like_sf"/>
</dbReference>
<organism evidence="2 3">
    <name type="scientific">Caldovatus sediminis</name>
    <dbReference type="NCBI Taxonomy" id="2041189"/>
    <lineage>
        <taxon>Bacteria</taxon>
        <taxon>Pseudomonadati</taxon>
        <taxon>Pseudomonadota</taxon>
        <taxon>Alphaproteobacteria</taxon>
        <taxon>Acetobacterales</taxon>
        <taxon>Roseomonadaceae</taxon>
        <taxon>Caldovatus</taxon>
    </lineage>
</organism>
<evidence type="ECO:0000313" key="2">
    <source>
        <dbReference type="EMBL" id="GGG25113.1"/>
    </source>
</evidence>
<comment type="caution">
    <text evidence="2">The sequence shown here is derived from an EMBL/GenBank/DDBJ whole genome shotgun (WGS) entry which is preliminary data.</text>
</comment>
<evidence type="ECO:0000313" key="3">
    <source>
        <dbReference type="Proteomes" id="UP000597507"/>
    </source>
</evidence>
<name>A0A8J2Z9V2_9PROT</name>
<dbReference type="RefSeq" id="WP_188899056.1">
    <property type="nucleotide sequence ID" value="NZ_BMKS01000003.1"/>
</dbReference>
<dbReference type="Proteomes" id="UP000597507">
    <property type="component" value="Unassembled WGS sequence"/>
</dbReference>
<gene>
    <name evidence="2" type="ORF">GCM10010964_11430</name>
</gene>
<evidence type="ECO:0008006" key="4">
    <source>
        <dbReference type="Google" id="ProtNLM"/>
    </source>
</evidence>
<dbReference type="EMBL" id="BMKS01000003">
    <property type="protein sequence ID" value="GGG25113.1"/>
    <property type="molecule type" value="Genomic_DNA"/>
</dbReference>
<dbReference type="AlphaFoldDB" id="A0A8J2Z9V2"/>